<keyword evidence="4" id="KW-0808">Transferase</keyword>
<evidence type="ECO:0000313" key="7">
    <source>
        <dbReference type="EMBL" id="MFI1714581.1"/>
    </source>
</evidence>
<feature type="domain" description="Aminotransferase class I/classII large" evidence="6">
    <location>
        <begin position="105"/>
        <end position="356"/>
    </location>
</feature>
<accession>A0ABW7U9V6</accession>
<evidence type="ECO:0000256" key="5">
    <source>
        <dbReference type="ARBA" id="ARBA00022898"/>
    </source>
</evidence>
<dbReference type="PANTHER" id="PTHR46383">
    <property type="entry name" value="ASPARTATE AMINOTRANSFERASE"/>
    <property type="match status" value="1"/>
</dbReference>
<dbReference type="PANTHER" id="PTHR46383:SF1">
    <property type="entry name" value="ASPARTATE AMINOTRANSFERASE"/>
    <property type="match status" value="1"/>
</dbReference>
<organism evidence="7 8">
    <name type="scientific">Streptomyces litmocidini</name>
    <dbReference type="NCBI Taxonomy" id="67318"/>
    <lineage>
        <taxon>Bacteria</taxon>
        <taxon>Bacillati</taxon>
        <taxon>Actinomycetota</taxon>
        <taxon>Actinomycetes</taxon>
        <taxon>Kitasatosporales</taxon>
        <taxon>Streptomycetaceae</taxon>
        <taxon>Streptomyces</taxon>
    </lineage>
</organism>
<gene>
    <name evidence="7" type="ORF">ACH407_13540</name>
</gene>
<dbReference type="Proteomes" id="UP001611339">
    <property type="component" value="Unassembled WGS sequence"/>
</dbReference>
<dbReference type="SUPFAM" id="SSF53383">
    <property type="entry name" value="PLP-dependent transferases"/>
    <property type="match status" value="1"/>
</dbReference>
<proteinExistence type="inferred from homology"/>
<dbReference type="InterPro" id="IPR004839">
    <property type="entry name" value="Aminotransferase_I/II_large"/>
</dbReference>
<dbReference type="InterPro" id="IPR050596">
    <property type="entry name" value="AspAT/PAT-like"/>
</dbReference>
<reference evidence="7 8" key="1">
    <citation type="submission" date="2024-10" db="EMBL/GenBank/DDBJ databases">
        <title>The Natural Products Discovery Center: Release of the First 8490 Sequenced Strains for Exploring Actinobacteria Biosynthetic Diversity.</title>
        <authorList>
            <person name="Kalkreuter E."/>
            <person name="Kautsar S.A."/>
            <person name="Yang D."/>
            <person name="Bader C.D."/>
            <person name="Teijaro C.N."/>
            <person name="Fluegel L."/>
            <person name="Davis C.M."/>
            <person name="Simpson J.R."/>
            <person name="Lauterbach L."/>
            <person name="Steele A.D."/>
            <person name="Gui C."/>
            <person name="Meng S."/>
            <person name="Li G."/>
            <person name="Viehrig K."/>
            <person name="Ye F."/>
            <person name="Su P."/>
            <person name="Kiefer A.F."/>
            <person name="Nichols A."/>
            <person name="Cepeda A.J."/>
            <person name="Yan W."/>
            <person name="Fan B."/>
            <person name="Jiang Y."/>
            <person name="Adhikari A."/>
            <person name="Zheng C.-J."/>
            <person name="Schuster L."/>
            <person name="Cowan T.M."/>
            <person name="Smanski M.J."/>
            <person name="Chevrette M.G."/>
            <person name="De Carvalho L.P.S."/>
            <person name="Shen B."/>
        </authorList>
    </citation>
    <scope>NUCLEOTIDE SEQUENCE [LARGE SCALE GENOMIC DNA]</scope>
    <source>
        <strain evidence="7 8">NPDC020602</strain>
    </source>
</reference>
<evidence type="ECO:0000256" key="2">
    <source>
        <dbReference type="ARBA" id="ARBA00007441"/>
    </source>
</evidence>
<dbReference type="EMBL" id="JBIRUI010000005">
    <property type="protein sequence ID" value="MFI1714581.1"/>
    <property type="molecule type" value="Genomic_DNA"/>
</dbReference>
<keyword evidence="5" id="KW-0663">Pyridoxal phosphate</keyword>
<evidence type="ECO:0000256" key="4">
    <source>
        <dbReference type="ARBA" id="ARBA00022679"/>
    </source>
</evidence>
<dbReference type="InterPro" id="IPR015422">
    <property type="entry name" value="PyrdxlP-dep_Trfase_small"/>
</dbReference>
<dbReference type="GO" id="GO:0008483">
    <property type="term" value="F:transaminase activity"/>
    <property type="evidence" value="ECO:0007669"/>
    <property type="project" value="UniProtKB-KW"/>
</dbReference>
<dbReference type="Gene3D" id="3.40.640.10">
    <property type="entry name" value="Type I PLP-dependent aspartate aminotransferase-like (Major domain)"/>
    <property type="match status" value="1"/>
</dbReference>
<keyword evidence="8" id="KW-1185">Reference proteome</keyword>
<dbReference type="InterPro" id="IPR015424">
    <property type="entry name" value="PyrdxlP-dep_Trfase"/>
</dbReference>
<comment type="cofactor">
    <cofactor evidence="1">
        <name>pyridoxal 5'-phosphate</name>
        <dbReference type="ChEBI" id="CHEBI:597326"/>
    </cofactor>
</comment>
<comment type="similarity">
    <text evidence="2">Belongs to the class-I pyridoxal-phosphate-dependent aminotransferase family.</text>
</comment>
<dbReference type="InterPro" id="IPR015421">
    <property type="entry name" value="PyrdxlP-dep_Trfase_major"/>
</dbReference>
<keyword evidence="3 7" id="KW-0032">Aminotransferase</keyword>
<evidence type="ECO:0000256" key="1">
    <source>
        <dbReference type="ARBA" id="ARBA00001933"/>
    </source>
</evidence>
<comment type="caution">
    <text evidence="7">The sequence shown here is derived from an EMBL/GenBank/DDBJ whole genome shotgun (WGS) entry which is preliminary data.</text>
</comment>
<sequence length="378" mass="42832">MLRNLTERQVSVLSYEYNLADGHAYRAWSPQEQAVVDSTPQKFRQVDRRQQDAIEAEYFETFYALGQQTLDTDHFARFPCFTASAGIEIIANYLRLKNLSATLIEPCFDNLKDILLRHQIPLEPIPDDLLEADGDVLTAFLDRITTDALFIVSPNNPTGATVRRPNFERIVDFCARTGKTLILDSCFRFYMPDEDVYDQYKMLADADIDCIVIEDTGKTWPTLELKGPFLSVSKRLVEAISHINSDFLLHVSPFSIDLVTDFLRTSLQDGRSHIRGVAAQNRAVLHAELAGTFLTPVEREHMSVSWLRIDADITSAEVVAELAREGVHVLPGNEFYWTDKSVGDHYVRVALMRDPAMFVKAAARLGDTVRRLTETLAR</sequence>
<dbReference type="RefSeq" id="WP_359588601.1">
    <property type="nucleotide sequence ID" value="NZ_JBEYXG010000008.1"/>
</dbReference>
<dbReference type="CDD" id="cd00609">
    <property type="entry name" value="AAT_like"/>
    <property type="match status" value="1"/>
</dbReference>
<dbReference type="Gene3D" id="3.90.1150.10">
    <property type="entry name" value="Aspartate Aminotransferase, domain 1"/>
    <property type="match status" value="1"/>
</dbReference>
<evidence type="ECO:0000256" key="3">
    <source>
        <dbReference type="ARBA" id="ARBA00022576"/>
    </source>
</evidence>
<name>A0ABW7U9V6_9ACTN</name>
<protein>
    <submittedName>
        <fullName evidence="7">Pyridoxal phosphate-dependent aminotransferase</fullName>
    </submittedName>
</protein>
<dbReference type="Pfam" id="PF00155">
    <property type="entry name" value="Aminotran_1_2"/>
    <property type="match status" value="1"/>
</dbReference>
<evidence type="ECO:0000313" key="8">
    <source>
        <dbReference type="Proteomes" id="UP001611339"/>
    </source>
</evidence>
<evidence type="ECO:0000259" key="6">
    <source>
        <dbReference type="Pfam" id="PF00155"/>
    </source>
</evidence>